<evidence type="ECO:0000256" key="1">
    <source>
        <dbReference type="ARBA" id="ARBA00004604"/>
    </source>
</evidence>
<evidence type="ECO:0000256" key="8">
    <source>
        <dbReference type="ARBA" id="ARBA00022694"/>
    </source>
</evidence>
<keyword evidence="4 15" id="KW-0820">tRNA-binding</keyword>
<dbReference type="OrthoDB" id="6349953at2759"/>
<keyword evidence="16" id="KW-1185">Reference proteome</keyword>
<reference evidence="17" key="1">
    <citation type="submission" date="2025-08" db="UniProtKB">
        <authorList>
            <consortium name="RefSeq"/>
        </authorList>
    </citation>
    <scope>IDENTIFICATION</scope>
    <source>
        <tissue evidence="17">Total insect</tissue>
    </source>
</reference>
<dbReference type="EC" id="2.1.1.216" evidence="15"/>
<dbReference type="GO" id="GO:0005730">
    <property type="term" value="C:nucleolus"/>
    <property type="evidence" value="ECO:0007669"/>
    <property type="project" value="UniProtKB-SubCell"/>
</dbReference>
<dbReference type="GO" id="GO:0008270">
    <property type="term" value="F:zinc ion binding"/>
    <property type="evidence" value="ECO:0007669"/>
    <property type="project" value="UniProtKB-KW"/>
</dbReference>
<evidence type="ECO:0000256" key="13">
    <source>
        <dbReference type="ARBA" id="ARBA00022884"/>
    </source>
</evidence>
<evidence type="ECO:0000256" key="15">
    <source>
        <dbReference type="PROSITE-ProRule" id="PRU00958"/>
    </source>
</evidence>
<evidence type="ECO:0000256" key="7">
    <source>
        <dbReference type="ARBA" id="ARBA00022691"/>
    </source>
</evidence>
<evidence type="ECO:0000313" key="16">
    <source>
        <dbReference type="Proteomes" id="UP000515158"/>
    </source>
</evidence>
<dbReference type="PANTHER" id="PTHR10631:SF1">
    <property type="entry name" value="TRMT1-LIKE PROTEIN"/>
    <property type="match status" value="1"/>
</dbReference>
<dbReference type="PANTHER" id="PTHR10631">
    <property type="entry name" value="N 2 ,N 2 -DIMETHYLGUANOSINE TRNA METHYLTRANSFERASE"/>
    <property type="match status" value="1"/>
</dbReference>
<protein>
    <recommendedName>
        <fullName evidence="15">tRNA (guanine(26)-N(2))-dimethyltransferase</fullName>
        <ecNumber evidence="15">2.1.1.216</ecNumber>
    </recommendedName>
</protein>
<comment type="subcellular location">
    <subcellularLocation>
        <location evidence="1">Nucleus</location>
        <location evidence="1">Nucleolus</location>
    </subcellularLocation>
</comment>
<dbReference type="SUPFAM" id="SSF53335">
    <property type="entry name" value="S-adenosyl-L-methionine-dependent methyltransferases"/>
    <property type="match status" value="1"/>
</dbReference>
<evidence type="ECO:0000256" key="5">
    <source>
        <dbReference type="ARBA" id="ARBA00022603"/>
    </source>
</evidence>
<evidence type="ECO:0000256" key="3">
    <source>
        <dbReference type="ARBA" id="ARBA00022553"/>
    </source>
</evidence>
<dbReference type="PROSITE" id="PS51626">
    <property type="entry name" value="SAM_MT_TRM1"/>
    <property type="match status" value="1"/>
</dbReference>
<dbReference type="KEGG" id="tpal:117640787"/>
<keyword evidence="5 15" id="KW-0489">Methyltransferase</keyword>
<dbReference type="GO" id="GO:0160104">
    <property type="term" value="F:tRNA (guanine(26)-N2)-dimethyltransferase activity"/>
    <property type="evidence" value="ECO:0007669"/>
    <property type="project" value="UniProtKB-UniRule"/>
</dbReference>
<dbReference type="Gene3D" id="3.40.50.150">
    <property type="entry name" value="Vaccinia Virus protein VP39"/>
    <property type="match status" value="1"/>
</dbReference>
<comment type="catalytic activity">
    <reaction evidence="15">
        <text>guanosine(26) in tRNA + 2 S-adenosyl-L-methionine = N(2)-dimethylguanosine(26) in tRNA + 2 S-adenosyl-L-homocysteine + 2 H(+)</text>
        <dbReference type="Rhea" id="RHEA:43140"/>
        <dbReference type="Rhea" id="RHEA-COMP:10359"/>
        <dbReference type="Rhea" id="RHEA-COMP:10360"/>
        <dbReference type="ChEBI" id="CHEBI:15378"/>
        <dbReference type="ChEBI" id="CHEBI:57856"/>
        <dbReference type="ChEBI" id="CHEBI:59789"/>
        <dbReference type="ChEBI" id="CHEBI:74269"/>
        <dbReference type="ChEBI" id="CHEBI:74513"/>
        <dbReference type="EC" id="2.1.1.216"/>
    </reaction>
</comment>
<dbReference type="InterPro" id="IPR029063">
    <property type="entry name" value="SAM-dependent_MTases_sf"/>
</dbReference>
<keyword evidence="13 15" id="KW-0694">RNA-binding</keyword>
<dbReference type="InterPro" id="IPR002905">
    <property type="entry name" value="Trm1"/>
</dbReference>
<dbReference type="Pfam" id="PF02005">
    <property type="entry name" value="TRM"/>
    <property type="match status" value="2"/>
</dbReference>
<dbReference type="InParanoid" id="A0A6P8YBC1"/>
<evidence type="ECO:0000256" key="14">
    <source>
        <dbReference type="ARBA" id="ARBA00023242"/>
    </source>
</evidence>
<dbReference type="GeneID" id="117640787"/>
<dbReference type="RefSeq" id="XP_034233536.1">
    <property type="nucleotide sequence ID" value="XM_034377645.1"/>
</dbReference>
<keyword evidence="3" id="KW-0597">Phosphoprotein</keyword>
<proteinExistence type="inferred from homology"/>
<dbReference type="AlphaFoldDB" id="A0A6P8YBC1"/>
<evidence type="ECO:0000256" key="6">
    <source>
        <dbReference type="ARBA" id="ARBA00022679"/>
    </source>
</evidence>
<gene>
    <name evidence="17" type="primary">LOC117640787</name>
</gene>
<evidence type="ECO:0000256" key="4">
    <source>
        <dbReference type="ARBA" id="ARBA00022555"/>
    </source>
</evidence>
<dbReference type="InterPro" id="IPR042296">
    <property type="entry name" value="tRNA_met_Trm1_C"/>
</dbReference>
<sequence length="447" mass="49488">MADLCVSGSMDNATNLIEVTEFGVCLNVNKDSLSPKRNEGYYCQDMDINRAIVATALSVFADSGDSVFSPVKCIDVIGSTGVAGLLWKKHLGEKVDVHINDAHETSHEIISQNSRNNNLDVNVHKKDPCILLHEMPFSFVYLDCHTDAAFFLDSLMRNVAKQGLVAISTKDDGALYGRTPEIALRNYGGTITRTFYSKELAARLIIAGMVRSAAIHNKGLQVLCVLSVKSTITIILRILKGPAQANACLTKIKSLVHCSMCEDRAFYPCSIYPVQNPEKLLSCKCVVNTPGKVIVNLGPVWAGQLFNMNFISEMMHHLKKFPWMNKIKETMEAILIESRCPKLRGETTVDKSIPSIQESLPLIQDKEPPCKKKKKEDAQSNNSEEPCFYFNLHKHCPKGPKMVKASNVVLSLQKAGFRASRTHFDPLAVRTNATLAELINVIAHTPK</sequence>
<comment type="similarity">
    <text evidence="15">Belongs to the class I-like SAM-binding methyltransferase superfamily. Trm1 family.</text>
</comment>
<keyword evidence="9" id="KW-0479">Metal-binding</keyword>
<keyword evidence="10" id="KW-0863">Zinc-finger</keyword>
<evidence type="ECO:0000256" key="11">
    <source>
        <dbReference type="ARBA" id="ARBA00022833"/>
    </source>
</evidence>
<keyword evidence="14" id="KW-0539">Nucleus</keyword>
<dbReference type="GO" id="GO:0000049">
    <property type="term" value="F:tRNA binding"/>
    <property type="evidence" value="ECO:0007669"/>
    <property type="project" value="UniProtKB-UniRule"/>
</dbReference>
<evidence type="ECO:0000256" key="9">
    <source>
        <dbReference type="ARBA" id="ARBA00022723"/>
    </source>
</evidence>
<keyword evidence="7 15" id="KW-0949">S-adenosyl-L-methionine</keyword>
<keyword evidence="8 15" id="KW-0819">tRNA processing</keyword>
<keyword evidence="11" id="KW-0862">Zinc</keyword>
<evidence type="ECO:0000313" key="17">
    <source>
        <dbReference type="RefSeq" id="XP_034233536.1"/>
    </source>
</evidence>
<keyword evidence="6 15" id="KW-0808">Transferase</keyword>
<keyword evidence="2" id="KW-1017">Isopeptide bond</keyword>
<accession>A0A6P8YBC1</accession>
<name>A0A6P8YBC1_THRPL</name>
<dbReference type="Gene3D" id="3.30.56.70">
    <property type="entry name" value="N2,N2-dimethylguanosine tRNA methyltransferase, C-terminal domain"/>
    <property type="match status" value="1"/>
</dbReference>
<keyword evidence="12" id="KW-0832">Ubl conjugation</keyword>
<dbReference type="GO" id="GO:0002940">
    <property type="term" value="P:tRNA N2-guanine methylation"/>
    <property type="evidence" value="ECO:0007669"/>
    <property type="project" value="TreeGrafter"/>
</dbReference>
<organism evidence="17">
    <name type="scientific">Thrips palmi</name>
    <name type="common">Melon thrips</name>
    <dbReference type="NCBI Taxonomy" id="161013"/>
    <lineage>
        <taxon>Eukaryota</taxon>
        <taxon>Metazoa</taxon>
        <taxon>Ecdysozoa</taxon>
        <taxon>Arthropoda</taxon>
        <taxon>Hexapoda</taxon>
        <taxon>Insecta</taxon>
        <taxon>Pterygota</taxon>
        <taxon>Neoptera</taxon>
        <taxon>Paraneoptera</taxon>
        <taxon>Thysanoptera</taxon>
        <taxon>Terebrantia</taxon>
        <taxon>Thripoidea</taxon>
        <taxon>Thripidae</taxon>
        <taxon>Thrips</taxon>
    </lineage>
</organism>
<evidence type="ECO:0000256" key="10">
    <source>
        <dbReference type="ARBA" id="ARBA00022771"/>
    </source>
</evidence>
<evidence type="ECO:0000256" key="2">
    <source>
        <dbReference type="ARBA" id="ARBA00022499"/>
    </source>
</evidence>
<dbReference type="Proteomes" id="UP000515158">
    <property type="component" value="Unplaced"/>
</dbReference>
<evidence type="ECO:0000256" key="12">
    <source>
        <dbReference type="ARBA" id="ARBA00022843"/>
    </source>
</evidence>